<dbReference type="GO" id="GO:0016020">
    <property type="term" value="C:membrane"/>
    <property type="evidence" value="ECO:0007669"/>
    <property type="project" value="UniProtKB-SubCell"/>
</dbReference>
<dbReference type="InterPro" id="IPR000620">
    <property type="entry name" value="EamA_dom"/>
</dbReference>
<keyword evidence="9" id="KW-1185">Reference proteome</keyword>
<feature type="transmembrane region" description="Helical" evidence="6">
    <location>
        <begin position="241"/>
        <end position="258"/>
    </location>
</feature>
<sequence>MYVVWGSTYLAIRIAVETLPPLLSAGIRFVLASGILAAILAVRGGVRRLRVSVRQFLAAGLVGSLLLAFGNGVVVFAEADPPGGPVPSGVAALLVALVPLLVVVMRAASGDRPGVKTFAGVLVGFGGLAGLVWFSGRTGEVPVVGAFIVLGAATCWATGSFASKYLPLPADPFVATVYESLVGGSVLLLGGVLSGEPLSGWDVSARSWAALAYLVIAGSLVAFTAYVWLLQSAPISLTATYAYVNPVVAVALGALFVAEPITPAIIASGAVIIAGVALVVSTERR</sequence>
<dbReference type="Proteomes" id="UP000619260">
    <property type="component" value="Unassembled WGS sequence"/>
</dbReference>
<evidence type="ECO:0000313" key="8">
    <source>
        <dbReference type="EMBL" id="GIJ50776.1"/>
    </source>
</evidence>
<comment type="subcellular location">
    <subcellularLocation>
        <location evidence="1">Membrane</location>
        <topology evidence="1">Multi-pass membrane protein</topology>
    </subcellularLocation>
</comment>
<feature type="domain" description="EamA" evidence="7">
    <location>
        <begin position="145"/>
        <end position="280"/>
    </location>
</feature>
<comment type="similarity">
    <text evidence="2">Belongs to the EamA transporter family.</text>
</comment>
<keyword evidence="4 6" id="KW-1133">Transmembrane helix</keyword>
<evidence type="ECO:0000256" key="4">
    <source>
        <dbReference type="ARBA" id="ARBA00022989"/>
    </source>
</evidence>
<feature type="transmembrane region" description="Helical" evidence="6">
    <location>
        <begin position="25"/>
        <end position="44"/>
    </location>
</feature>
<protein>
    <submittedName>
        <fullName evidence="8">Drug/metabolite exporter YedA</fullName>
    </submittedName>
</protein>
<evidence type="ECO:0000256" key="3">
    <source>
        <dbReference type="ARBA" id="ARBA00022692"/>
    </source>
</evidence>
<gene>
    <name evidence="8" type="ORF">Val02_76620</name>
</gene>
<feature type="domain" description="EamA" evidence="7">
    <location>
        <begin position="3"/>
        <end position="132"/>
    </location>
</feature>
<keyword evidence="5 6" id="KW-0472">Membrane</keyword>
<dbReference type="EMBL" id="BOPF01000039">
    <property type="protein sequence ID" value="GIJ50776.1"/>
    <property type="molecule type" value="Genomic_DNA"/>
</dbReference>
<feature type="transmembrane region" description="Helical" evidence="6">
    <location>
        <begin position="89"/>
        <end position="108"/>
    </location>
</feature>
<dbReference type="Gene3D" id="1.10.3730.20">
    <property type="match status" value="1"/>
</dbReference>
<comment type="caution">
    <text evidence="8">The sequence shown here is derived from an EMBL/GenBank/DDBJ whole genome shotgun (WGS) entry which is preliminary data.</text>
</comment>
<dbReference type="PANTHER" id="PTHR32322">
    <property type="entry name" value="INNER MEMBRANE TRANSPORTER"/>
    <property type="match status" value="1"/>
</dbReference>
<evidence type="ECO:0000256" key="2">
    <source>
        <dbReference type="ARBA" id="ARBA00007362"/>
    </source>
</evidence>
<accession>A0A8J3YSN6</accession>
<evidence type="ECO:0000256" key="5">
    <source>
        <dbReference type="ARBA" id="ARBA00023136"/>
    </source>
</evidence>
<dbReference type="InterPro" id="IPR050638">
    <property type="entry name" value="AA-Vitamin_Transporters"/>
</dbReference>
<keyword evidence="3 6" id="KW-0812">Transmembrane</keyword>
<feature type="transmembrane region" description="Helical" evidence="6">
    <location>
        <begin position="173"/>
        <end position="195"/>
    </location>
</feature>
<organism evidence="8 9">
    <name type="scientific">Virgisporangium aliadipatigenens</name>
    <dbReference type="NCBI Taxonomy" id="741659"/>
    <lineage>
        <taxon>Bacteria</taxon>
        <taxon>Bacillati</taxon>
        <taxon>Actinomycetota</taxon>
        <taxon>Actinomycetes</taxon>
        <taxon>Micromonosporales</taxon>
        <taxon>Micromonosporaceae</taxon>
        <taxon>Virgisporangium</taxon>
    </lineage>
</organism>
<dbReference type="AlphaFoldDB" id="A0A8J3YSN6"/>
<evidence type="ECO:0000256" key="1">
    <source>
        <dbReference type="ARBA" id="ARBA00004141"/>
    </source>
</evidence>
<dbReference type="PANTHER" id="PTHR32322:SF2">
    <property type="entry name" value="EAMA DOMAIN-CONTAINING PROTEIN"/>
    <property type="match status" value="1"/>
</dbReference>
<dbReference type="SUPFAM" id="SSF103481">
    <property type="entry name" value="Multidrug resistance efflux transporter EmrE"/>
    <property type="match status" value="1"/>
</dbReference>
<dbReference type="Pfam" id="PF00892">
    <property type="entry name" value="EamA"/>
    <property type="match status" value="2"/>
</dbReference>
<feature type="transmembrane region" description="Helical" evidence="6">
    <location>
        <begin position="207"/>
        <end position="229"/>
    </location>
</feature>
<feature type="transmembrane region" description="Helical" evidence="6">
    <location>
        <begin position="115"/>
        <end position="135"/>
    </location>
</feature>
<dbReference type="InterPro" id="IPR037185">
    <property type="entry name" value="EmrE-like"/>
</dbReference>
<evidence type="ECO:0000256" key="6">
    <source>
        <dbReference type="SAM" id="Phobius"/>
    </source>
</evidence>
<feature type="transmembrane region" description="Helical" evidence="6">
    <location>
        <begin position="56"/>
        <end position="77"/>
    </location>
</feature>
<proteinExistence type="inferred from homology"/>
<evidence type="ECO:0000313" key="9">
    <source>
        <dbReference type="Proteomes" id="UP000619260"/>
    </source>
</evidence>
<name>A0A8J3YSN6_9ACTN</name>
<feature type="transmembrane region" description="Helical" evidence="6">
    <location>
        <begin position="141"/>
        <end position="161"/>
    </location>
</feature>
<feature type="transmembrane region" description="Helical" evidence="6">
    <location>
        <begin position="264"/>
        <end position="282"/>
    </location>
</feature>
<evidence type="ECO:0000259" key="7">
    <source>
        <dbReference type="Pfam" id="PF00892"/>
    </source>
</evidence>
<reference evidence="8" key="1">
    <citation type="submission" date="2021-01" db="EMBL/GenBank/DDBJ databases">
        <title>Whole genome shotgun sequence of Virgisporangium aliadipatigenens NBRC 105644.</title>
        <authorList>
            <person name="Komaki H."/>
            <person name="Tamura T."/>
        </authorList>
    </citation>
    <scope>NUCLEOTIDE SEQUENCE</scope>
    <source>
        <strain evidence="8">NBRC 105644</strain>
    </source>
</reference>